<keyword evidence="7" id="KW-0830">Ubiquinone</keyword>
<reference evidence="9 10" key="1">
    <citation type="submission" date="2019-02" db="EMBL/GenBank/DDBJ databases">
        <title>Deep-cultivation of Planctomycetes and their phenomic and genomic characterization uncovers novel biology.</title>
        <authorList>
            <person name="Wiegand S."/>
            <person name="Jogler M."/>
            <person name="Boedeker C."/>
            <person name="Pinto D."/>
            <person name="Vollmers J."/>
            <person name="Rivas-Marin E."/>
            <person name="Kohn T."/>
            <person name="Peeters S.H."/>
            <person name="Heuer A."/>
            <person name="Rast P."/>
            <person name="Oberbeckmann S."/>
            <person name="Bunk B."/>
            <person name="Jeske O."/>
            <person name="Meyerdierks A."/>
            <person name="Storesund J.E."/>
            <person name="Kallscheuer N."/>
            <person name="Luecker S."/>
            <person name="Lage O.M."/>
            <person name="Pohl T."/>
            <person name="Merkel B.J."/>
            <person name="Hornburger P."/>
            <person name="Mueller R.-W."/>
            <person name="Bruemmer F."/>
            <person name="Labrenz M."/>
            <person name="Spormann A.M."/>
            <person name="Op den Camp H."/>
            <person name="Overmann J."/>
            <person name="Amann R."/>
            <person name="Jetten M.S.M."/>
            <person name="Mascher T."/>
            <person name="Medema M.H."/>
            <person name="Devos D.P."/>
            <person name="Kaster A.-K."/>
            <person name="Ovreas L."/>
            <person name="Rohde M."/>
            <person name="Galperin M.Y."/>
            <person name="Jogler C."/>
        </authorList>
    </citation>
    <scope>NUCLEOTIDE SEQUENCE [LARGE SCALE GENOMIC DNA]</scope>
    <source>
        <strain evidence="9 10">Pan44</strain>
    </source>
</reference>
<evidence type="ECO:0000313" key="9">
    <source>
        <dbReference type="EMBL" id="QDT53952.1"/>
    </source>
</evidence>
<dbReference type="InParanoid" id="A0A517SCU7"/>
<keyword evidence="7 8" id="KW-0520">NAD</keyword>
<feature type="transmembrane region" description="Helical" evidence="7">
    <location>
        <begin position="6"/>
        <end position="29"/>
    </location>
</feature>
<dbReference type="AlphaFoldDB" id="A0A517SCU7"/>
<dbReference type="PANTHER" id="PTHR11058">
    <property type="entry name" value="NADH-UBIQUINONE OXIDOREDUCTASE CHAIN 3"/>
    <property type="match status" value="1"/>
</dbReference>
<dbReference type="RefSeq" id="WP_145029585.1">
    <property type="nucleotide sequence ID" value="NZ_CP036271.1"/>
</dbReference>
<protein>
    <recommendedName>
        <fullName evidence="7">NADH-quinone oxidoreductase subunit A</fullName>
        <ecNumber evidence="7">7.1.1.-</ecNumber>
    </recommendedName>
    <alternativeName>
        <fullName evidence="7">NADH dehydrogenase I subunit A</fullName>
    </alternativeName>
    <alternativeName>
        <fullName evidence="7">NDH-1 subunit A</fullName>
    </alternativeName>
    <alternativeName>
        <fullName evidence="7">NUO1</fullName>
    </alternativeName>
</protein>
<feature type="transmembrane region" description="Helical" evidence="7">
    <location>
        <begin position="60"/>
        <end position="82"/>
    </location>
</feature>
<dbReference type="EMBL" id="CP036271">
    <property type="protein sequence ID" value="QDT53952.1"/>
    <property type="molecule type" value="Genomic_DNA"/>
</dbReference>
<comment type="function">
    <text evidence="7">NDH-1 shuttles electrons from NADH, via FMN and iron-sulfur (Fe-S) centers, to quinones in the respiratory chain. The immediate electron acceptor for the enzyme in this species is believed to be ubiquinone. Couples the redox reaction to proton translocation (for every two electrons transferred, four hydrogen ions are translocated across the cytoplasmic membrane), and thus conserves the redox energy in a proton gradient.</text>
</comment>
<comment type="similarity">
    <text evidence="2 7 8">Belongs to the complex I subunit 3 family.</text>
</comment>
<dbReference type="GO" id="GO:0048038">
    <property type="term" value="F:quinone binding"/>
    <property type="evidence" value="ECO:0007669"/>
    <property type="project" value="UniProtKB-KW"/>
</dbReference>
<keyword evidence="10" id="KW-1185">Reference proteome</keyword>
<evidence type="ECO:0000256" key="3">
    <source>
        <dbReference type="ARBA" id="ARBA00022448"/>
    </source>
</evidence>
<keyword evidence="5 7" id="KW-1133">Transmembrane helix</keyword>
<keyword evidence="6 7" id="KW-0472">Membrane</keyword>
<comment type="subunit">
    <text evidence="7">NDH-1 is composed of 14 different subunits. Subunits NuoA, H, J, K, L, M, N constitute the membrane sector of the complex.</text>
</comment>
<dbReference type="Gene3D" id="1.20.58.1610">
    <property type="entry name" value="NADH:ubiquinone/plastoquinone oxidoreductase, chain 3"/>
    <property type="match status" value="1"/>
</dbReference>
<sequence length="179" mass="19857">MIDLNIHLLLFTAAGITLLLAPLVIGRFLRPTLPTPEKDAVYECGEPTIGSSYIQFDLRFYVVALLFIIFDVEVAFFFPWAVVFGGARQLADPRLTTSTREALTDRLLDLPAGTTTADTAMSAQDALRMSTIGMFDIFVFFGVLLVGFAYVWKRGDLDWVRSMVNQARTAKGLPERNAA</sequence>
<proteinExistence type="inferred from homology"/>
<dbReference type="KEGG" id="ccos:Pan44_19790"/>
<evidence type="ECO:0000256" key="5">
    <source>
        <dbReference type="ARBA" id="ARBA00022989"/>
    </source>
</evidence>
<dbReference type="InterPro" id="IPR023043">
    <property type="entry name" value="NAD(P)H_OxRDtase_bac/plastid"/>
</dbReference>
<gene>
    <name evidence="9" type="primary">ndhC_1</name>
    <name evidence="7" type="synonym">nuoA</name>
    <name evidence="9" type="ORF">Pan44_19790</name>
</gene>
<evidence type="ECO:0000256" key="4">
    <source>
        <dbReference type="ARBA" id="ARBA00022692"/>
    </source>
</evidence>
<comment type="subcellular location">
    <subcellularLocation>
        <location evidence="7 8">Cell membrane</location>
        <topology evidence="7 8">Multi-pass membrane protein</topology>
    </subcellularLocation>
    <subcellularLocation>
        <location evidence="1">Membrane</location>
        <topology evidence="1">Multi-pass membrane protein</topology>
    </subcellularLocation>
</comment>
<keyword evidence="7" id="KW-1003">Cell membrane</keyword>
<dbReference type="GO" id="GO:0050136">
    <property type="term" value="F:NADH dehydrogenase (quinone) (non-electrogenic) activity"/>
    <property type="evidence" value="ECO:0007669"/>
    <property type="project" value="UniProtKB-UniRule"/>
</dbReference>
<evidence type="ECO:0000256" key="2">
    <source>
        <dbReference type="ARBA" id="ARBA00008472"/>
    </source>
</evidence>
<evidence type="ECO:0000256" key="6">
    <source>
        <dbReference type="ARBA" id="ARBA00023136"/>
    </source>
</evidence>
<organism evidence="9 10">
    <name type="scientific">Caulifigura coniformis</name>
    <dbReference type="NCBI Taxonomy" id="2527983"/>
    <lineage>
        <taxon>Bacteria</taxon>
        <taxon>Pseudomonadati</taxon>
        <taxon>Planctomycetota</taxon>
        <taxon>Planctomycetia</taxon>
        <taxon>Planctomycetales</taxon>
        <taxon>Planctomycetaceae</taxon>
        <taxon>Caulifigura</taxon>
    </lineage>
</organism>
<keyword evidence="9" id="KW-0560">Oxidoreductase</keyword>
<dbReference type="PANTHER" id="PTHR11058:SF9">
    <property type="entry name" value="NADH-UBIQUINONE OXIDOREDUCTASE CHAIN 3"/>
    <property type="match status" value="1"/>
</dbReference>
<dbReference type="Proteomes" id="UP000315700">
    <property type="component" value="Chromosome"/>
</dbReference>
<dbReference type="GO" id="GO:0030964">
    <property type="term" value="C:NADH dehydrogenase complex"/>
    <property type="evidence" value="ECO:0007669"/>
    <property type="project" value="TreeGrafter"/>
</dbReference>
<keyword evidence="4 7" id="KW-0812">Transmembrane</keyword>
<evidence type="ECO:0000256" key="7">
    <source>
        <dbReference type="HAMAP-Rule" id="MF_01394"/>
    </source>
</evidence>
<dbReference type="GO" id="GO:0008137">
    <property type="term" value="F:NADH dehydrogenase (ubiquinone) activity"/>
    <property type="evidence" value="ECO:0007669"/>
    <property type="project" value="InterPro"/>
</dbReference>
<comment type="catalytic activity">
    <reaction evidence="7 8">
        <text>a quinone + NADH + 5 H(+)(in) = a quinol + NAD(+) + 4 H(+)(out)</text>
        <dbReference type="Rhea" id="RHEA:57888"/>
        <dbReference type="ChEBI" id="CHEBI:15378"/>
        <dbReference type="ChEBI" id="CHEBI:24646"/>
        <dbReference type="ChEBI" id="CHEBI:57540"/>
        <dbReference type="ChEBI" id="CHEBI:57945"/>
        <dbReference type="ChEBI" id="CHEBI:132124"/>
    </reaction>
</comment>
<feature type="transmembrane region" description="Helical" evidence="7">
    <location>
        <begin position="132"/>
        <end position="152"/>
    </location>
</feature>
<keyword evidence="7 8" id="KW-0874">Quinone</keyword>
<dbReference type="OrthoDB" id="9791970at2"/>
<keyword evidence="7" id="KW-1278">Translocase</keyword>
<evidence type="ECO:0000313" key="10">
    <source>
        <dbReference type="Proteomes" id="UP000315700"/>
    </source>
</evidence>
<dbReference type="EC" id="7.1.1.-" evidence="7"/>
<evidence type="ECO:0000256" key="8">
    <source>
        <dbReference type="RuleBase" id="RU003639"/>
    </source>
</evidence>
<dbReference type="InterPro" id="IPR038430">
    <property type="entry name" value="NDAH_ubi_oxred_su3_sf"/>
</dbReference>
<dbReference type="GO" id="GO:0005886">
    <property type="term" value="C:plasma membrane"/>
    <property type="evidence" value="ECO:0007669"/>
    <property type="project" value="UniProtKB-SubCell"/>
</dbReference>
<name>A0A517SCU7_9PLAN</name>
<dbReference type="Pfam" id="PF00507">
    <property type="entry name" value="Oxidored_q4"/>
    <property type="match status" value="2"/>
</dbReference>
<dbReference type="HAMAP" id="MF_01394">
    <property type="entry name" value="NDH1_NuoA"/>
    <property type="match status" value="1"/>
</dbReference>
<dbReference type="InterPro" id="IPR000440">
    <property type="entry name" value="NADH_UbQ/plastoQ_OxRdtase_su3"/>
</dbReference>
<keyword evidence="3 7" id="KW-0813">Transport</keyword>
<accession>A0A517SCU7</accession>
<evidence type="ECO:0000256" key="1">
    <source>
        <dbReference type="ARBA" id="ARBA00004141"/>
    </source>
</evidence>